<evidence type="ECO:0000256" key="3">
    <source>
        <dbReference type="SAM" id="SignalP"/>
    </source>
</evidence>
<keyword evidence="2" id="KW-0472">Membrane</keyword>
<evidence type="ECO:0000313" key="5">
    <source>
        <dbReference type="Proteomes" id="UP000324575"/>
    </source>
</evidence>
<sequence>MKKKLITAAISLFVLGSLTVDASGTHTSKVTFKERTEQWLKNPQTEYQTNSEKEYATQNGAQRISSPTMDPALPLSDSLLTFIVLSGGYFVWLLRKKEKSIC</sequence>
<keyword evidence="2" id="KW-1133">Transmembrane helix</keyword>
<keyword evidence="2" id="KW-0812">Transmembrane</keyword>
<comment type="caution">
    <text evidence="4">The sequence shown here is derived from an EMBL/GenBank/DDBJ whole genome shotgun (WGS) entry which is preliminary data.</text>
</comment>
<proteinExistence type="predicted"/>
<evidence type="ECO:0000256" key="2">
    <source>
        <dbReference type="SAM" id="Phobius"/>
    </source>
</evidence>
<feature type="transmembrane region" description="Helical" evidence="2">
    <location>
        <begin position="75"/>
        <end position="94"/>
    </location>
</feature>
<protein>
    <submittedName>
        <fullName evidence="4">Uncharacterized protein</fullName>
    </submittedName>
</protein>
<dbReference type="Proteomes" id="UP000324575">
    <property type="component" value="Unassembled WGS sequence"/>
</dbReference>
<accession>A0A5M8NZK7</accession>
<dbReference type="EMBL" id="SNRX01000016">
    <property type="protein sequence ID" value="KAA6301595.1"/>
    <property type="molecule type" value="Genomic_DNA"/>
</dbReference>
<keyword evidence="3" id="KW-0732">Signal</keyword>
<evidence type="ECO:0000256" key="1">
    <source>
        <dbReference type="SAM" id="MobiDB-lite"/>
    </source>
</evidence>
<feature type="signal peptide" evidence="3">
    <location>
        <begin position="1"/>
        <end position="22"/>
    </location>
</feature>
<reference evidence="4 5" key="1">
    <citation type="submission" date="2019-03" db="EMBL/GenBank/DDBJ databases">
        <title>Single cell metagenomics reveals metabolic interactions within the superorganism composed of flagellate Streblomastix strix and complex community of Bacteroidetes bacteria on its surface.</title>
        <authorList>
            <person name="Treitli S.C."/>
            <person name="Kolisko M."/>
            <person name="Husnik F."/>
            <person name="Keeling P."/>
            <person name="Hampl V."/>
        </authorList>
    </citation>
    <scope>NUCLEOTIDE SEQUENCE [LARGE SCALE GENOMIC DNA]</scope>
    <source>
        <strain evidence="4">St1</strain>
    </source>
</reference>
<gene>
    <name evidence="4" type="ORF">EZS26_002201</name>
</gene>
<dbReference type="AlphaFoldDB" id="A0A5M8NZK7"/>
<name>A0A5M8NZK7_9BACT</name>
<evidence type="ECO:0000313" key="4">
    <source>
        <dbReference type="EMBL" id="KAA6301595.1"/>
    </source>
</evidence>
<organism evidence="4 5">
    <name type="scientific">Candidatus Ordinivivax streblomastigis</name>
    <dbReference type="NCBI Taxonomy" id="2540710"/>
    <lineage>
        <taxon>Bacteria</taxon>
        <taxon>Pseudomonadati</taxon>
        <taxon>Bacteroidota</taxon>
        <taxon>Bacteroidia</taxon>
        <taxon>Bacteroidales</taxon>
        <taxon>Candidatus Ordinivivax</taxon>
    </lineage>
</organism>
<feature type="chain" id="PRO_5024364073" evidence="3">
    <location>
        <begin position="23"/>
        <end position="102"/>
    </location>
</feature>
<feature type="region of interest" description="Disordered" evidence="1">
    <location>
        <begin position="46"/>
        <end position="67"/>
    </location>
</feature>